<accession>A0A8H5GRI1</accession>
<sequence>MYSFMVSGVAIRVSRLLDIVDCGSSDRASDNRAYATTHPRKYRPTHSVVALFPDFPPTNCLWLSPQATQRNLVPHGTHLSGNELSVIAA</sequence>
<keyword evidence="2" id="KW-1185">Reference proteome</keyword>
<gene>
    <name evidence="1" type="ORF">D9758_001216</name>
</gene>
<evidence type="ECO:0000313" key="1">
    <source>
        <dbReference type="EMBL" id="KAF5369886.1"/>
    </source>
</evidence>
<evidence type="ECO:0000313" key="2">
    <source>
        <dbReference type="Proteomes" id="UP000559256"/>
    </source>
</evidence>
<reference evidence="1 2" key="1">
    <citation type="journal article" date="2020" name="ISME J.">
        <title>Uncovering the hidden diversity of litter-decomposition mechanisms in mushroom-forming fungi.</title>
        <authorList>
            <person name="Floudas D."/>
            <person name="Bentzer J."/>
            <person name="Ahren D."/>
            <person name="Johansson T."/>
            <person name="Persson P."/>
            <person name="Tunlid A."/>
        </authorList>
    </citation>
    <scope>NUCLEOTIDE SEQUENCE [LARGE SCALE GENOMIC DNA]</scope>
    <source>
        <strain evidence="1 2">CBS 291.85</strain>
    </source>
</reference>
<dbReference type="AlphaFoldDB" id="A0A8H5GRI1"/>
<name>A0A8H5GRI1_9AGAR</name>
<protein>
    <submittedName>
        <fullName evidence="1">Uncharacterized protein</fullName>
    </submittedName>
</protein>
<proteinExistence type="predicted"/>
<comment type="caution">
    <text evidence="1">The sequence shown here is derived from an EMBL/GenBank/DDBJ whole genome shotgun (WGS) entry which is preliminary data.</text>
</comment>
<dbReference type="Proteomes" id="UP000559256">
    <property type="component" value="Unassembled WGS sequence"/>
</dbReference>
<organism evidence="1 2">
    <name type="scientific">Tetrapyrgos nigripes</name>
    <dbReference type="NCBI Taxonomy" id="182062"/>
    <lineage>
        <taxon>Eukaryota</taxon>
        <taxon>Fungi</taxon>
        <taxon>Dikarya</taxon>
        <taxon>Basidiomycota</taxon>
        <taxon>Agaricomycotina</taxon>
        <taxon>Agaricomycetes</taxon>
        <taxon>Agaricomycetidae</taxon>
        <taxon>Agaricales</taxon>
        <taxon>Marasmiineae</taxon>
        <taxon>Marasmiaceae</taxon>
        <taxon>Tetrapyrgos</taxon>
    </lineage>
</organism>
<dbReference type="EMBL" id="JAACJM010000012">
    <property type="protein sequence ID" value="KAF5369886.1"/>
    <property type="molecule type" value="Genomic_DNA"/>
</dbReference>